<feature type="transmembrane region" description="Helical" evidence="8">
    <location>
        <begin position="83"/>
        <end position="103"/>
    </location>
</feature>
<feature type="transmembrane region" description="Helical" evidence="8">
    <location>
        <begin position="292"/>
        <end position="310"/>
    </location>
</feature>
<name>A0A0M2NKX2_9FIRM</name>
<sequence length="316" mass="33123">MNSSKALGFVKEQKSFVILVIVIIFAACASSMFFTIDNLQNLFLQISIQGIISFGMTFTLIAGEFDMSVGSNLTLCGILFAQLLSYMSFGLAIIVVLLFAAVLGLINGILVAKLGVCSFIGTLGTMYAYKGLALMLSQGQPVPARTEEVLQVSNMQIGGFSIFPVIFIIVGLISAYVLTRTQFGRNIYAVGGNAEVANNSGISVVFYKTMSFVIVGVTAGLAGILLTMRLQSATPIAGDSLNLIVISSIIIGGTSPAGGVGSIPKSFIGLMIIGVLTNLLSLIGLSGYYQQVIQGAMTVAIIGATSFANYRKVSAI</sequence>
<keyword evidence="2" id="KW-0813">Transport</keyword>
<evidence type="ECO:0000256" key="4">
    <source>
        <dbReference type="ARBA" id="ARBA00022519"/>
    </source>
</evidence>
<gene>
    <name evidence="9" type="ORF">CHK_0772</name>
</gene>
<feature type="transmembrane region" description="Helical" evidence="8">
    <location>
        <begin position="42"/>
        <end position="63"/>
    </location>
</feature>
<accession>A0A0M2NKX2</accession>
<dbReference type="GO" id="GO:0005886">
    <property type="term" value="C:plasma membrane"/>
    <property type="evidence" value="ECO:0007669"/>
    <property type="project" value="UniProtKB-SubCell"/>
</dbReference>
<dbReference type="PANTHER" id="PTHR32196:SF21">
    <property type="entry name" value="ABC TRANSPORTER PERMEASE PROTEIN YPHD-RELATED"/>
    <property type="match status" value="1"/>
</dbReference>
<evidence type="ECO:0000256" key="8">
    <source>
        <dbReference type="SAM" id="Phobius"/>
    </source>
</evidence>
<dbReference type="RefSeq" id="WP_052740270.1">
    <property type="nucleotide sequence ID" value="NZ_CAUERS010000070.1"/>
</dbReference>
<keyword evidence="6 8" id="KW-1133">Transmembrane helix</keyword>
<dbReference type="Pfam" id="PF02653">
    <property type="entry name" value="BPD_transp_2"/>
    <property type="match status" value="1"/>
</dbReference>
<feature type="transmembrane region" description="Helical" evidence="8">
    <location>
        <begin position="267"/>
        <end position="286"/>
    </location>
</feature>
<evidence type="ECO:0000256" key="3">
    <source>
        <dbReference type="ARBA" id="ARBA00022475"/>
    </source>
</evidence>
<evidence type="ECO:0000313" key="10">
    <source>
        <dbReference type="Proteomes" id="UP000034076"/>
    </source>
</evidence>
<keyword evidence="4" id="KW-0997">Cell inner membrane</keyword>
<keyword evidence="3" id="KW-1003">Cell membrane</keyword>
<feature type="transmembrane region" description="Helical" evidence="8">
    <location>
        <begin position="110"/>
        <end position="129"/>
    </location>
</feature>
<dbReference type="PROSITE" id="PS51257">
    <property type="entry name" value="PROKAR_LIPOPROTEIN"/>
    <property type="match status" value="1"/>
</dbReference>
<dbReference type="Proteomes" id="UP000034076">
    <property type="component" value="Unassembled WGS sequence"/>
</dbReference>
<dbReference type="EMBL" id="LAYJ01000068">
    <property type="protein sequence ID" value="KKI51606.1"/>
    <property type="molecule type" value="Genomic_DNA"/>
</dbReference>
<evidence type="ECO:0000313" key="9">
    <source>
        <dbReference type="EMBL" id="KKI51606.1"/>
    </source>
</evidence>
<protein>
    <submittedName>
        <fullName evidence="9">Ribose ABC transport system, permease protein RbsC</fullName>
    </submittedName>
</protein>
<evidence type="ECO:0000256" key="7">
    <source>
        <dbReference type="ARBA" id="ARBA00023136"/>
    </source>
</evidence>
<feature type="transmembrane region" description="Helical" evidence="8">
    <location>
        <begin position="205"/>
        <end position="228"/>
    </location>
</feature>
<reference evidence="9 10" key="1">
    <citation type="submission" date="2015-04" db="EMBL/GenBank/DDBJ databases">
        <title>Draft genome sequence of bacteremic isolate Catabacter hongkongensis type strain HKU16T.</title>
        <authorList>
            <person name="Lau S.K."/>
            <person name="Teng J.L."/>
            <person name="Huang Y."/>
            <person name="Curreem S.O."/>
            <person name="Tsui S.K."/>
            <person name="Woo P.C."/>
        </authorList>
    </citation>
    <scope>NUCLEOTIDE SEQUENCE [LARGE SCALE GENOMIC DNA]</scope>
    <source>
        <strain evidence="9 10">HKU16</strain>
    </source>
</reference>
<evidence type="ECO:0000256" key="6">
    <source>
        <dbReference type="ARBA" id="ARBA00022989"/>
    </source>
</evidence>
<dbReference type="CDD" id="cd06579">
    <property type="entry name" value="TM_PBP1_transp_AraH_like"/>
    <property type="match status" value="1"/>
</dbReference>
<dbReference type="OrthoDB" id="1956858at2"/>
<keyword evidence="7 8" id="KW-0472">Membrane</keyword>
<feature type="transmembrane region" description="Helical" evidence="8">
    <location>
        <begin position="16"/>
        <end position="35"/>
    </location>
</feature>
<proteinExistence type="predicted"/>
<dbReference type="STRING" id="270498.CHK_0772"/>
<dbReference type="PANTHER" id="PTHR32196">
    <property type="entry name" value="ABC TRANSPORTER PERMEASE PROTEIN YPHD-RELATED-RELATED"/>
    <property type="match status" value="1"/>
</dbReference>
<evidence type="ECO:0000256" key="1">
    <source>
        <dbReference type="ARBA" id="ARBA00004651"/>
    </source>
</evidence>
<comment type="caution">
    <text evidence="9">The sequence shown here is derived from an EMBL/GenBank/DDBJ whole genome shotgun (WGS) entry which is preliminary data.</text>
</comment>
<keyword evidence="10" id="KW-1185">Reference proteome</keyword>
<evidence type="ECO:0000256" key="2">
    <source>
        <dbReference type="ARBA" id="ARBA00022448"/>
    </source>
</evidence>
<dbReference type="InterPro" id="IPR001851">
    <property type="entry name" value="ABC_transp_permease"/>
</dbReference>
<feature type="transmembrane region" description="Helical" evidence="8">
    <location>
        <begin position="240"/>
        <end position="260"/>
    </location>
</feature>
<comment type="subcellular location">
    <subcellularLocation>
        <location evidence="1">Cell membrane</location>
        <topology evidence="1">Multi-pass membrane protein</topology>
    </subcellularLocation>
</comment>
<organism evidence="9 10">
    <name type="scientific">Christensenella hongkongensis</name>
    <dbReference type="NCBI Taxonomy" id="270498"/>
    <lineage>
        <taxon>Bacteria</taxon>
        <taxon>Bacillati</taxon>
        <taxon>Bacillota</taxon>
        <taxon>Clostridia</taxon>
        <taxon>Christensenellales</taxon>
        <taxon>Christensenellaceae</taxon>
        <taxon>Christensenella</taxon>
    </lineage>
</organism>
<keyword evidence="5 8" id="KW-0812">Transmembrane</keyword>
<dbReference type="AlphaFoldDB" id="A0A0M2NKX2"/>
<dbReference type="GO" id="GO:0022857">
    <property type="term" value="F:transmembrane transporter activity"/>
    <property type="evidence" value="ECO:0007669"/>
    <property type="project" value="InterPro"/>
</dbReference>
<feature type="transmembrane region" description="Helical" evidence="8">
    <location>
        <begin position="157"/>
        <end position="178"/>
    </location>
</feature>
<evidence type="ECO:0000256" key="5">
    <source>
        <dbReference type="ARBA" id="ARBA00022692"/>
    </source>
</evidence>